<evidence type="ECO:0000313" key="3">
    <source>
        <dbReference type="EMBL" id="QJH95511.1"/>
    </source>
</evidence>
<dbReference type="EMBL" id="MT143996">
    <property type="protein sequence ID" value="QJA45758.1"/>
    <property type="molecule type" value="Genomic_DNA"/>
</dbReference>
<keyword evidence="1" id="KW-0472">Membrane</keyword>
<reference evidence="2" key="1">
    <citation type="submission" date="2020-03" db="EMBL/GenBank/DDBJ databases">
        <title>The deep terrestrial virosphere.</title>
        <authorList>
            <person name="Holmfeldt K."/>
            <person name="Nilsson E."/>
            <person name="Simone D."/>
            <person name="Lopez-Fernandez M."/>
            <person name="Wu X."/>
            <person name="de Brujin I."/>
            <person name="Lundin D."/>
            <person name="Andersson A."/>
            <person name="Bertilsson S."/>
            <person name="Dopson M."/>
        </authorList>
    </citation>
    <scope>NUCLEOTIDE SEQUENCE</scope>
    <source>
        <strain evidence="2">TM448A00274</strain>
        <strain evidence="3">TM448B00451</strain>
    </source>
</reference>
<keyword evidence="1" id="KW-1133">Transmembrane helix</keyword>
<feature type="transmembrane region" description="Helical" evidence="1">
    <location>
        <begin position="42"/>
        <end position="63"/>
    </location>
</feature>
<feature type="transmembrane region" description="Helical" evidence="1">
    <location>
        <begin position="12"/>
        <end position="36"/>
    </location>
</feature>
<feature type="transmembrane region" description="Helical" evidence="1">
    <location>
        <begin position="92"/>
        <end position="110"/>
    </location>
</feature>
<dbReference type="EMBL" id="MT144621">
    <property type="protein sequence ID" value="QJH95511.1"/>
    <property type="molecule type" value="Genomic_DNA"/>
</dbReference>
<organism evidence="2">
    <name type="scientific">viral metagenome</name>
    <dbReference type="NCBI Taxonomy" id="1070528"/>
    <lineage>
        <taxon>unclassified sequences</taxon>
        <taxon>metagenomes</taxon>
        <taxon>organismal metagenomes</taxon>
    </lineage>
</organism>
<gene>
    <name evidence="2" type="ORF">TM448A00274_0042</name>
    <name evidence="3" type="ORF">TM448B00451_0035</name>
</gene>
<keyword evidence="1" id="KW-0812">Transmembrane</keyword>
<accession>A0A6H1ZDZ5</accession>
<proteinExistence type="predicted"/>
<name>A0A6H1ZDZ5_9ZZZZ</name>
<dbReference type="AlphaFoldDB" id="A0A6H1ZDZ5"/>
<sequence>MNLILANIQKDMAYSMYVFLFLVSAYGSVLFAWWWIKKGSASAVYAYVTFMLLGEAIESIIAVKARHFWMAGKLLEYQEFLCSWTWKMRTSITLIAITCIVIHMTYRAIFQPVIKDYSGKG</sequence>
<protein>
    <submittedName>
        <fullName evidence="2">Uncharacterized protein</fullName>
    </submittedName>
</protein>
<evidence type="ECO:0000313" key="2">
    <source>
        <dbReference type="EMBL" id="QJA45758.1"/>
    </source>
</evidence>
<evidence type="ECO:0000256" key="1">
    <source>
        <dbReference type="SAM" id="Phobius"/>
    </source>
</evidence>